<dbReference type="Pfam" id="PF00083">
    <property type="entry name" value="Sugar_tr"/>
    <property type="match status" value="1"/>
</dbReference>
<dbReference type="InterPro" id="IPR036259">
    <property type="entry name" value="MFS_trans_sf"/>
</dbReference>
<dbReference type="Gene3D" id="2.60.40.180">
    <property type="entry name" value="Transthyretin/hydroxyisourate hydrolase domain"/>
    <property type="match status" value="1"/>
</dbReference>
<evidence type="ECO:0000256" key="13">
    <source>
        <dbReference type="SAM" id="Phobius"/>
    </source>
</evidence>
<keyword evidence="9" id="KW-0378">Hydrolase</keyword>
<dbReference type="InterPro" id="IPR014306">
    <property type="entry name" value="Hydroxyisourate_hydrolase"/>
</dbReference>
<evidence type="ECO:0000313" key="16">
    <source>
        <dbReference type="Proteomes" id="UP000494206"/>
    </source>
</evidence>
<dbReference type="PANTHER" id="PTHR10395">
    <property type="entry name" value="URICASE AND TRANSTHYRETIN-RELATED"/>
    <property type="match status" value="1"/>
</dbReference>
<dbReference type="SMART" id="SM00095">
    <property type="entry name" value="TR_THY"/>
    <property type="match status" value="1"/>
</dbReference>
<evidence type="ECO:0000256" key="11">
    <source>
        <dbReference type="ARBA" id="ARBA00023136"/>
    </source>
</evidence>
<dbReference type="GO" id="GO:0022857">
    <property type="term" value="F:transmembrane transporter activity"/>
    <property type="evidence" value="ECO:0007669"/>
    <property type="project" value="InterPro"/>
</dbReference>
<dbReference type="Proteomes" id="UP000494206">
    <property type="component" value="Unassembled WGS sequence"/>
</dbReference>
<comment type="function">
    <text evidence="2">Catalyzes the hydrolysis of 5-hydroxyisourate (HIU) to 2-oxo-4-hydroxy-4-carboxy-5-ureidoimidazoline (OHCU).</text>
</comment>
<dbReference type="InterPro" id="IPR000895">
    <property type="entry name" value="Transthyretin/HIU_hydrolase"/>
</dbReference>
<evidence type="ECO:0000259" key="14">
    <source>
        <dbReference type="SMART" id="SM00095"/>
    </source>
</evidence>
<feature type="binding site" evidence="12">
    <location>
        <position position="184"/>
    </location>
    <ligand>
        <name>substrate</name>
    </ligand>
</feature>
<dbReference type="Gene3D" id="1.20.1250.20">
    <property type="entry name" value="MFS general substrate transporter like domains"/>
    <property type="match status" value="1"/>
</dbReference>
<evidence type="ECO:0000256" key="3">
    <source>
        <dbReference type="ARBA" id="ARBA00004370"/>
    </source>
</evidence>
<dbReference type="SUPFAM" id="SSF49472">
    <property type="entry name" value="Transthyretin (synonym: prealbumin)"/>
    <property type="match status" value="1"/>
</dbReference>
<feature type="binding site" evidence="12">
    <location>
        <position position="248"/>
    </location>
    <ligand>
        <name>substrate</name>
    </ligand>
</feature>
<evidence type="ECO:0000256" key="8">
    <source>
        <dbReference type="ARBA" id="ARBA00022692"/>
    </source>
</evidence>
<accession>A0A8S1F7F6</accession>
<feature type="transmembrane region" description="Helical" evidence="13">
    <location>
        <begin position="25"/>
        <end position="47"/>
    </location>
</feature>
<reference evidence="15 16" key="1">
    <citation type="submission" date="2020-04" db="EMBL/GenBank/DDBJ databases">
        <authorList>
            <person name="Laetsch R D."/>
            <person name="Stevens L."/>
            <person name="Kumar S."/>
            <person name="Blaxter L. M."/>
        </authorList>
    </citation>
    <scope>NUCLEOTIDE SEQUENCE [LARGE SCALE GENOMIC DNA]</scope>
</reference>
<name>A0A8S1F7F6_9PELO</name>
<evidence type="ECO:0000256" key="9">
    <source>
        <dbReference type="ARBA" id="ARBA00022801"/>
    </source>
</evidence>
<keyword evidence="11 13" id="KW-0472">Membrane</keyword>
<keyword evidence="8 13" id="KW-0812">Transmembrane</keyword>
<dbReference type="EMBL" id="CADEPM010000005">
    <property type="protein sequence ID" value="CAB3406761.1"/>
    <property type="molecule type" value="Genomic_DNA"/>
</dbReference>
<evidence type="ECO:0000256" key="7">
    <source>
        <dbReference type="ARBA" id="ARBA00022631"/>
    </source>
</evidence>
<evidence type="ECO:0000256" key="2">
    <source>
        <dbReference type="ARBA" id="ARBA00002704"/>
    </source>
</evidence>
<dbReference type="EC" id="3.5.2.17" evidence="6"/>
<keyword evidence="7" id="KW-0659">Purine metabolism</keyword>
<dbReference type="GO" id="GO:0016020">
    <property type="term" value="C:membrane"/>
    <property type="evidence" value="ECO:0007669"/>
    <property type="project" value="UniProtKB-SubCell"/>
</dbReference>
<comment type="catalytic activity">
    <reaction evidence="1">
        <text>5-hydroxyisourate + H2O = 5-hydroxy-2-oxo-4-ureido-2,5-dihydro-1H-imidazole-5-carboxylate + H(+)</text>
        <dbReference type="Rhea" id="RHEA:23736"/>
        <dbReference type="ChEBI" id="CHEBI:15377"/>
        <dbReference type="ChEBI" id="CHEBI:15378"/>
        <dbReference type="ChEBI" id="CHEBI:18072"/>
        <dbReference type="ChEBI" id="CHEBI:58639"/>
        <dbReference type="EC" id="3.5.2.17"/>
    </reaction>
</comment>
<evidence type="ECO:0000313" key="15">
    <source>
        <dbReference type="EMBL" id="CAB3406761.1"/>
    </source>
</evidence>
<comment type="caution">
    <text evidence="15">The sequence shown here is derived from an EMBL/GenBank/DDBJ whole genome shotgun (WGS) entry which is preliminary data.</text>
</comment>
<gene>
    <name evidence="15" type="ORF">CBOVIS_LOCUS8785</name>
</gene>
<comment type="similarity">
    <text evidence="4">Belongs to the transthyretin family. 5-hydroxyisourate hydrolase subfamily.</text>
</comment>
<sequence>MICLITVFGVILSSIFIEKYGRRSLLLATFTLLAAFNVIIFACMLLFETHQSALLGYGVVVAIGLFNLIFSAGPCPIAFFITGELVSQGARAAACTWVIVLLNLMRSIVLVIYNPIENLLGGPLAYFVLFFPPCVQMVPTASISAHVLDISGGKPAAGIQILAYFQVDDSWKKIGSEFTQTNGRVDWVSPNVPLESGTYRLVYLTKPYYNQQGIDTFYPYVEVIFEVKDATQHYHVPLTLSPWGYSTYRGS</sequence>
<dbReference type="GO" id="GO:0006144">
    <property type="term" value="P:purine nucleobase metabolic process"/>
    <property type="evidence" value="ECO:0007669"/>
    <property type="project" value="UniProtKB-KW"/>
</dbReference>
<feature type="transmembrane region" description="Helical" evidence="13">
    <location>
        <begin position="93"/>
        <end position="113"/>
    </location>
</feature>
<keyword evidence="16" id="KW-1185">Reference proteome</keyword>
<dbReference type="PROSITE" id="PS00769">
    <property type="entry name" value="TRANSTHYRETIN_2"/>
    <property type="match status" value="1"/>
</dbReference>
<dbReference type="InterPro" id="IPR023418">
    <property type="entry name" value="Thyroxine_BS"/>
</dbReference>
<comment type="subcellular location">
    <subcellularLocation>
        <location evidence="3">Membrane</location>
    </subcellularLocation>
</comment>
<dbReference type="PROSITE" id="PS00768">
    <property type="entry name" value="TRANSTHYRETIN_1"/>
    <property type="match status" value="1"/>
</dbReference>
<organism evidence="15 16">
    <name type="scientific">Caenorhabditis bovis</name>
    <dbReference type="NCBI Taxonomy" id="2654633"/>
    <lineage>
        <taxon>Eukaryota</taxon>
        <taxon>Metazoa</taxon>
        <taxon>Ecdysozoa</taxon>
        <taxon>Nematoda</taxon>
        <taxon>Chromadorea</taxon>
        <taxon>Rhabditida</taxon>
        <taxon>Rhabditina</taxon>
        <taxon>Rhabditomorpha</taxon>
        <taxon>Rhabditoidea</taxon>
        <taxon>Rhabditidae</taxon>
        <taxon>Peloderinae</taxon>
        <taxon>Caenorhabditis</taxon>
    </lineage>
</organism>
<dbReference type="InterPro" id="IPR023416">
    <property type="entry name" value="Transthyretin/HIU_hydrolase_d"/>
</dbReference>
<evidence type="ECO:0000256" key="1">
    <source>
        <dbReference type="ARBA" id="ARBA00001043"/>
    </source>
</evidence>
<proteinExistence type="inferred from homology"/>
<evidence type="ECO:0000256" key="6">
    <source>
        <dbReference type="ARBA" id="ARBA00012609"/>
    </source>
</evidence>
<dbReference type="Pfam" id="PF00576">
    <property type="entry name" value="Transthyretin"/>
    <property type="match status" value="1"/>
</dbReference>
<feature type="domain" description="Transthyretin/hydroxyisourate hydrolase" evidence="14">
    <location>
        <begin position="139"/>
        <end position="250"/>
    </location>
</feature>
<keyword evidence="10 13" id="KW-1133">Transmembrane helix</keyword>
<feature type="transmembrane region" description="Helical" evidence="13">
    <location>
        <begin position="53"/>
        <end position="81"/>
    </location>
</feature>
<feature type="transmembrane region" description="Helical" evidence="13">
    <location>
        <begin position="125"/>
        <end position="148"/>
    </location>
</feature>
<evidence type="ECO:0000256" key="5">
    <source>
        <dbReference type="ARBA" id="ARBA00011881"/>
    </source>
</evidence>
<dbReference type="CDD" id="cd05822">
    <property type="entry name" value="TLP_HIUase"/>
    <property type="match status" value="1"/>
</dbReference>
<dbReference type="InterPro" id="IPR036817">
    <property type="entry name" value="Transthyretin/HIU_hydrolase_sf"/>
</dbReference>
<dbReference type="SUPFAM" id="SSF103473">
    <property type="entry name" value="MFS general substrate transporter"/>
    <property type="match status" value="1"/>
</dbReference>
<evidence type="ECO:0000256" key="4">
    <source>
        <dbReference type="ARBA" id="ARBA00009850"/>
    </source>
</evidence>
<dbReference type="OrthoDB" id="10265230at2759"/>
<dbReference type="AlphaFoldDB" id="A0A8S1F7F6"/>
<evidence type="ECO:0000256" key="10">
    <source>
        <dbReference type="ARBA" id="ARBA00022989"/>
    </source>
</evidence>
<dbReference type="PRINTS" id="PR00189">
    <property type="entry name" value="TRNSTHYRETIN"/>
</dbReference>
<comment type="subunit">
    <text evidence="5">Homotetramer.</text>
</comment>
<dbReference type="InterPro" id="IPR023419">
    <property type="entry name" value="Transthyretin_CS"/>
</dbReference>
<evidence type="ECO:0000256" key="12">
    <source>
        <dbReference type="PIRSR" id="PIRSR600895-51"/>
    </source>
</evidence>
<feature type="binding site" evidence="12">
    <location>
        <position position="146"/>
    </location>
    <ligand>
        <name>substrate</name>
    </ligand>
</feature>
<dbReference type="InterPro" id="IPR005828">
    <property type="entry name" value="MFS_sugar_transport-like"/>
</dbReference>
<dbReference type="GO" id="GO:0033971">
    <property type="term" value="F:hydroxyisourate hydrolase activity"/>
    <property type="evidence" value="ECO:0007669"/>
    <property type="project" value="UniProtKB-EC"/>
</dbReference>
<dbReference type="NCBIfam" id="TIGR02962">
    <property type="entry name" value="hdxy_isourate"/>
    <property type="match status" value="1"/>
</dbReference>
<protein>
    <recommendedName>
        <fullName evidence="6">hydroxyisourate hydrolase</fullName>
        <ecNumber evidence="6">3.5.2.17</ecNumber>
    </recommendedName>
</protein>
<dbReference type="PANTHER" id="PTHR10395:SF7">
    <property type="entry name" value="5-HYDROXYISOURATE HYDROLASE"/>
    <property type="match status" value="1"/>
</dbReference>